<accession>X1LSF6</accession>
<feature type="non-terminal residue" evidence="1">
    <location>
        <position position="1"/>
    </location>
</feature>
<sequence>PASFNLLDTKEALATISLVSGNQYDTHENLLYIRKDLIDKETKKRNKILCLIVWGERQYWPEDIHKIHRKDLFPIYQAHKNVYKKAYIL</sequence>
<organism evidence="1">
    <name type="scientific">marine sediment metagenome</name>
    <dbReference type="NCBI Taxonomy" id="412755"/>
    <lineage>
        <taxon>unclassified sequences</taxon>
        <taxon>metagenomes</taxon>
        <taxon>ecological metagenomes</taxon>
    </lineage>
</organism>
<evidence type="ECO:0000313" key="1">
    <source>
        <dbReference type="EMBL" id="GAI05340.1"/>
    </source>
</evidence>
<gene>
    <name evidence="1" type="ORF">S06H3_19353</name>
</gene>
<proteinExistence type="predicted"/>
<reference evidence="1" key="1">
    <citation type="journal article" date="2014" name="Front. Microbiol.">
        <title>High frequency of phylogenetically diverse reductive dehalogenase-homologous genes in deep subseafloor sedimentary metagenomes.</title>
        <authorList>
            <person name="Kawai M."/>
            <person name="Futagami T."/>
            <person name="Toyoda A."/>
            <person name="Takaki Y."/>
            <person name="Nishi S."/>
            <person name="Hori S."/>
            <person name="Arai W."/>
            <person name="Tsubouchi T."/>
            <person name="Morono Y."/>
            <person name="Uchiyama I."/>
            <person name="Ito T."/>
            <person name="Fujiyama A."/>
            <person name="Inagaki F."/>
            <person name="Takami H."/>
        </authorList>
    </citation>
    <scope>NUCLEOTIDE SEQUENCE</scope>
    <source>
        <strain evidence="1">Expedition CK06-06</strain>
    </source>
</reference>
<dbReference type="EMBL" id="BARV01009898">
    <property type="protein sequence ID" value="GAI05340.1"/>
    <property type="molecule type" value="Genomic_DNA"/>
</dbReference>
<protein>
    <submittedName>
        <fullName evidence="1">Uncharacterized protein</fullName>
    </submittedName>
</protein>
<comment type="caution">
    <text evidence="1">The sequence shown here is derived from an EMBL/GenBank/DDBJ whole genome shotgun (WGS) entry which is preliminary data.</text>
</comment>
<dbReference type="AlphaFoldDB" id="X1LSF6"/>
<name>X1LSF6_9ZZZZ</name>